<reference evidence="1 2" key="1">
    <citation type="submission" date="2017-05" db="EMBL/GenBank/DDBJ databases">
        <authorList>
            <person name="Varghese N."/>
            <person name="Submissions S."/>
        </authorList>
    </citation>
    <scope>NUCLEOTIDE SEQUENCE [LARGE SCALE GENOMIC DNA]</scope>
    <source>
        <strain evidence="1 2">DSM 19036</strain>
    </source>
</reference>
<gene>
    <name evidence="1" type="ORF">SAMN06265348_109298</name>
</gene>
<organism evidence="1 2">
    <name type="scientific">Pedobacter westerhofensis</name>
    <dbReference type="NCBI Taxonomy" id="425512"/>
    <lineage>
        <taxon>Bacteria</taxon>
        <taxon>Pseudomonadati</taxon>
        <taxon>Bacteroidota</taxon>
        <taxon>Sphingobacteriia</taxon>
        <taxon>Sphingobacteriales</taxon>
        <taxon>Sphingobacteriaceae</taxon>
        <taxon>Pedobacter</taxon>
    </lineage>
</organism>
<dbReference type="AlphaFoldDB" id="A0A521EZE7"/>
<keyword evidence="2" id="KW-1185">Reference proteome</keyword>
<evidence type="ECO:0000313" key="1">
    <source>
        <dbReference type="EMBL" id="SMO88821.1"/>
    </source>
</evidence>
<dbReference type="EMBL" id="FXTN01000009">
    <property type="protein sequence ID" value="SMO88821.1"/>
    <property type="molecule type" value="Genomic_DNA"/>
</dbReference>
<dbReference type="OrthoDB" id="770749at2"/>
<sequence>MKSININVDQETYKVEQPVATINIYKIIHPKGLCEITRNRYSGKWKVLLQSDYATDFPLGSIGKAIEENLGVVN</sequence>
<protein>
    <submittedName>
        <fullName evidence="1">Uncharacterized protein</fullName>
    </submittedName>
</protein>
<proteinExistence type="predicted"/>
<dbReference type="Proteomes" id="UP000320300">
    <property type="component" value="Unassembled WGS sequence"/>
</dbReference>
<evidence type="ECO:0000313" key="2">
    <source>
        <dbReference type="Proteomes" id="UP000320300"/>
    </source>
</evidence>
<dbReference type="RefSeq" id="WP_142529701.1">
    <property type="nucleotide sequence ID" value="NZ_CBCSJO010000009.1"/>
</dbReference>
<accession>A0A521EZE7</accession>
<name>A0A521EZE7_9SPHI</name>